<protein>
    <submittedName>
        <fullName evidence="1">Uncharacterized protein</fullName>
    </submittedName>
</protein>
<proteinExistence type="predicted"/>
<reference evidence="1 2" key="1">
    <citation type="submission" date="2019-02" db="EMBL/GenBank/DDBJ databases">
        <title>Deep-cultivation of Planctomycetes and their phenomic and genomic characterization uncovers novel biology.</title>
        <authorList>
            <person name="Wiegand S."/>
            <person name="Jogler M."/>
            <person name="Boedeker C."/>
            <person name="Pinto D."/>
            <person name="Vollmers J."/>
            <person name="Rivas-Marin E."/>
            <person name="Kohn T."/>
            <person name="Peeters S.H."/>
            <person name="Heuer A."/>
            <person name="Rast P."/>
            <person name="Oberbeckmann S."/>
            <person name="Bunk B."/>
            <person name="Jeske O."/>
            <person name="Meyerdierks A."/>
            <person name="Storesund J.E."/>
            <person name="Kallscheuer N."/>
            <person name="Luecker S."/>
            <person name="Lage O.M."/>
            <person name="Pohl T."/>
            <person name="Merkel B.J."/>
            <person name="Hornburger P."/>
            <person name="Mueller R.-W."/>
            <person name="Bruemmer F."/>
            <person name="Labrenz M."/>
            <person name="Spormann A.M."/>
            <person name="Op den Camp H."/>
            <person name="Overmann J."/>
            <person name="Amann R."/>
            <person name="Jetten M.S.M."/>
            <person name="Mascher T."/>
            <person name="Medema M.H."/>
            <person name="Devos D.P."/>
            <person name="Kaster A.-K."/>
            <person name="Ovreas L."/>
            <person name="Rohde M."/>
            <person name="Galperin M.Y."/>
            <person name="Jogler C."/>
        </authorList>
    </citation>
    <scope>NUCLEOTIDE SEQUENCE [LARGE SCALE GENOMIC DNA]</scope>
    <source>
        <strain evidence="1 2">Pan153</strain>
    </source>
</reference>
<dbReference type="Proteomes" id="UP000320839">
    <property type="component" value="Chromosome"/>
</dbReference>
<evidence type="ECO:0000313" key="2">
    <source>
        <dbReference type="Proteomes" id="UP000320839"/>
    </source>
</evidence>
<dbReference type="RefSeq" id="WP_145456921.1">
    <property type="nucleotide sequence ID" value="NZ_CP036317.1"/>
</dbReference>
<name>A0A518FQY6_9PLAN</name>
<gene>
    <name evidence="1" type="ORF">Pan153_34300</name>
</gene>
<sequence>MSAAERNALIARELPPASPARLEHQLAADLPYATKVASQGKTLAVNVDLSAASKSDITYRKLRRIFAQALSAVHESGYQDLDEVTLSASYPLAGQAGAPTQTTVATITLDREALKKFSWKHILRCDVFEATKRYRFHPMIDCSPPGQAISQNR</sequence>
<dbReference type="AlphaFoldDB" id="A0A518FQY6"/>
<accession>A0A518FQY6</accession>
<dbReference type="EMBL" id="CP036317">
    <property type="protein sequence ID" value="QDV18769.1"/>
    <property type="molecule type" value="Genomic_DNA"/>
</dbReference>
<organism evidence="1 2">
    <name type="scientific">Gimesia panareensis</name>
    <dbReference type="NCBI Taxonomy" id="2527978"/>
    <lineage>
        <taxon>Bacteria</taxon>
        <taxon>Pseudomonadati</taxon>
        <taxon>Planctomycetota</taxon>
        <taxon>Planctomycetia</taxon>
        <taxon>Planctomycetales</taxon>
        <taxon>Planctomycetaceae</taxon>
        <taxon>Gimesia</taxon>
    </lineage>
</organism>
<evidence type="ECO:0000313" key="1">
    <source>
        <dbReference type="EMBL" id="QDV18769.1"/>
    </source>
</evidence>